<dbReference type="PROSITE" id="PS51186">
    <property type="entry name" value="GNAT"/>
    <property type="match status" value="1"/>
</dbReference>
<sequence>MIQVKDIYGNLPTLETERLRLRKVTKKDVRDMFEYASNEKVSRYVNWEKHRKLQDTKEFVSFVLKQYSNQSISPWAMEIKALKKCIGTIDFVTWNPTHRIAEIGYAISEEYWNKGFVTEAAEKVIAFGFEEMDLVRIQARCFVENAASEKVMKKIGMSYEGTIRKAMFIKGTHQDLKLYSILREEYTRNA</sequence>
<dbReference type="GO" id="GO:0008999">
    <property type="term" value="F:protein-N-terminal-alanine acetyltransferase activity"/>
    <property type="evidence" value="ECO:0007669"/>
    <property type="project" value="TreeGrafter"/>
</dbReference>
<dbReference type="InterPro" id="IPR016181">
    <property type="entry name" value="Acyl_CoA_acyltransferase"/>
</dbReference>
<dbReference type="KEGG" id="bmeg:BG04_4417"/>
<keyword evidence="1" id="KW-0808">Transferase</keyword>
<dbReference type="Pfam" id="PF13302">
    <property type="entry name" value="Acetyltransf_3"/>
    <property type="match status" value="1"/>
</dbReference>
<dbReference type="AlphaFoldDB" id="A0A0B6AKP4"/>
<dbReference type="PANTHER" id="PTHR43792">
    <property type="entry name" value="GNAT FAMILY, PUTATIVE (AFU_ORTHOLOGUE AFUA_3G00765)-RELATED-RELATED"/>
    <property type="match status" value="1"/>
</dbReference>
<dbReference type="GeneID" id="93642424"/>
<dbReference type="EMBL" id="CP009920">
    <property type="protein sequence ID" value="AJI21637.1"/>
    <property type="molecule type" value="Genomic_DNA"/>
</dbReference>
<dbReference type="GO" id="GO:0005737">
    <property type="term" value="C:cytoplasm"/>
    <property type="evidence" value="ECO:0007669"/>
    <property type="project" value="TreeGrafter"/>
</dbReference>
<accession>A0A0B6AKP4</accession>
<protein>
    <submittedName>
        <fullName evidence="1">Acetyltransferase family protein</fullName>
    </submittedName>
</protein>
<dbReference type="HOGENOM" id="CLU_013985_3_6_9"/>
<reference evidence="1 2" key="1">
    <citation type="journal article" date="2015" name="Genome Announc.">
        <title>Complete genome sequences for 35 biothreat assay-relevant bacillus species.</title>
        <authorList>
            <person name="Johnson S.L."/>
            <person name="Daligault H.E."/>
            <person name="Davenport K.W."/>
            <person name="Jaissle J."/>
            <person name="Frey K.G."/>
            <person name="Ladner J.T."/>
            <person name="Broomall S.M."/>
            <person name="Bishop-Lilly K.A."/>
            <person name="Bruce D.C."/>
            <person name="Gibbons H.S."/>
            <person name="Coyne S.R."/>
            <person name="Lo C.C."/>
            <person name="Meincke L."/>
            <person name="Munk A.C."/>
            <person name="Koroleva G.I."/>
            <person name="Rosenzweig C.N."/>
            <person name="Palacios G.F."/>
            <person name="Redden C.L."/>
            <person name="Minogue T.D."/>
            <person name="Chain P.S."/>
        </authorList>
    </citation>
    <scope>NUCLEOTIDE SEQUENCE [LARGE SCALE GENOMIC DNA]</scope>
    <source>
        <strain evidence="2">ATCC 14581 / DSM 32 / JCM 2506 / NBRC 15308 / NCIMB 9376 / NCTC 10342 / NRRL B-14308 / VKM B-512</strain>
    </source>
</reference>
<dbReference type="Gene3D" id="3.40.630.30">
    <property type="match status" value="1"/>
</dbReference>
<evidence type="ECO:0000313" key="2">
    <source>
        <dbReference type="Proteomes" id="UP000031829"/>
    </source>
</evidence>
<gene>
    <name evidence="1" type="ORF">BG04_4417</name>
</gene>
<dbReference type="InterPro" id="IPR051531">
    <property type="entry name" value="N-acetyltransferase"/>
</dbReference>
<name>A0A0B6AKP4_PRIM2</name>
<evidence type="ECO:0000313" key="1">
    <source>
        <dbReference type="EMBL" id="AJI21637.1"/>
    </source>
</evidence>
<proteinExistence type="predicted"/>
<dbReference type="RefSeq" id="WP_034652594.1">
    <property type="nucleotide sequence ID" value="NZ_BCVB01000005.1"/>
</dbReference>
<dbReference type="InterPro" id="IPR000182">
    <property type="entry name" value="GNAT_dom"/>
</dbReference>
<dbReference type="PANTHER" id="PTHR43792:SF9">
    <property type="entry name" value="RIBOSOMAL-PROTEIN-ALANINE ACETYLTRANSFERASE"/>
    <property type="match status" value="1"/>
</dbReference>
<dbReference type="Proteomes" id="UP000031829">
    <property type="component" value="Chromosome"/>
</dbReference>
<dbReference type="SUPFAM" id="SSF55729">
    <property type="entry name" value="Acyl-CoA N-acyltransferases (Nat)"/>
    <property type="match status" value="1"/>
</dbReference>
<organism evidence="1 2">
    <name type="scientific">Priestia megaterium (strain ATCC 14581 / DSM 32 / CCUG 1817 / JCM 2506 / NBRC 15308 / NCIMB 9376 / NCTC 10342 / NRRL B-14308 / VKM B-512 / Ford 19)</name>
    <name type="common">Bacillus megaterium</name>
    <dbReference type="NCBI Taxonomy" id="1348623"/>
    <lineage>
        <taxon>Bacteria</taxon>
        <taxon>Bacillati</taxon>
        <taxon>Bacillota</taxon>
        <taxon>Bacilli</taxon>
        <taxon>Bacillales</taxon>
        <taxon>Bacillaceae</taxon>
        <taxon>Priestia</taxon>
    </lineage>
</organism>